<dbReference type="OrthoDB" id="3205312at2759"/>
<keyword evidence="1" id="KW-0472">Membrane</keyword>
<feature type="transmembrane region" description="Helical" evidence="1">
    <location>
        <begin position="39"/>
        <end position="59"/>
    </location>
</feature>
<organism evidence="2 3">
    <name type="scientific">Serendipita vermifera MAFF 305830</name>
    <dbReference type="NCBI Taxonomy" id="933852"/>
    <lineage>
        <taxon>Eukaryota</taxon>
        <taxon>Fungi</taxon>
        <taxon>Dikarya</taxon>
        <taxon>Basidiomycota</taxon>
        <taxon>Agaricomycotina</taxon>
        <taxon>Agaricomycetes</taxon>
        <taxon>Sebacinales</taxon>
        <taxon>Serendipitaceae</taxon>
        <taxon>Serendipita</taxon>
    </lineage>
</organism>
<sequence length="366" mass="40075">MKAVTSTSFGFLRERTIKFCMYFLLNFQVAARPLTHSSFSAIVMSFISIWLLVLVIYYSRGQALMSTLQSSVFQFLIATNLITLTLFLAAGALQAISMKRQVHYKCSSVIVEISLLLFVICFQTVAAIALSAATPSFGCSIDGSCRESVFFAVVSWIAPLLFTIHTVEFILRARRASSSSNQAIWSTPTWAVVEWDAVVSSETKSMSVLERGISAPKTLVLSHNLSHKAMLVPAPAPAPGQATTGGAPTQGGALAKASFLSKEAYKSLRGKRTSVATVVVPTTPAPSLPPKTPRSQDQVLVIIPNKVQYSVPRLQPAPKYFVQIPENIQYTVPRLSKPPHPKLLRKERKKARKAGQPKAAFFWGRQ</sequence>
<feature type="transmembrane region" description="Helical" evidence="1">
    <location>
        <begin position="150"/>
        <end position="171"/>
    </location>
</feature>
<gene>
    <name evidence="2" type="ORF">M408DRAFT_17078</name>
</gene>
<dbReference type="AlphaFoldDB" id="A0A0C2XA30"/>
<dbReference type="EMBL" id="KN824309">
    <property type="protein sequence ID" value="KIM26062.1"/>
    <property type="molecule type" value="Genomic_DNA"/>
</dbReference>
<name>A0A0C2XA30_SERVB</name>
<protein>
    <recommendedName>
        <fullName evidence="4">MARVEL domain-containing protein</fullName>
    </recommendedName>
</protein>
<reference evidence="2 3" key="1">
    <citation type="submission" date="2014-04" db="EMBL/GenBank/DDBJ databases">
        <authorList>
            <consortium name="DOE Joint Genome Institute"/>
            <person name="Kuo A."/>
            <person name="Zuccaro A."/>
            <person name="Kohler A."/>
            <person name="Nagy L.G."/>
            <person name="Floudas D."/>
            <person name="Copeland A."/>
            <person name="Barry K.W."/>
            <person name="Cichocki N."/>
            <person name="Veneault-Fourrey C."/>
            <person name="LaButti K."/>
            <person name="Lindquist E.A."/>
            <person name="Lipzen A."/>
            <person name="Lundell T."/>
            <person name="Morin E."/>
            <person name="Murat C."/>
            <person name="Sun H."/>
            <person name="Tunlid A."/>
            <person name="Henrissat B."/>
            <person name="Grigoriev I.V."/>
            <person name="Hibbett D.S."/>
            <person name="Martin F."/>
            <person name="Nordberg H.P."/>
            <person name="Cantor M.N."/>
            <person name="Hua S.X."/>
        </authorList>
    </citation>
    <scope>NUCLEOTIDE SEQUENCE [LARGE SCALE GENOMIC DNA]</scope>
    <source>
        <strain evidence="2 3">MAFF 305830</strain>
    </source>
</reference>
<accession>A0A0C2XA30</accession>
<feature type="transmembrane region" description="Helical" evidence="1">
    <location>
        <begin position="71"/>
        <end position="97"/>
    </location>
</feature>
<evidence type="ECO:0000256" key="1">
    <source>
        <dbReference type="SAM" id="Phobius"/>
    </source>
</evidence>
<dbReference type="HOGENOM" id="CLU_748244_0_0_1"/>
<evidence type="ECO:0000313" key="3">
    <source>
        <dbReference type="Proteomes" id="UP000054097"/>
    </source>
</evidence>
<feature type="transmembrane region" description="Helical" evidence="1">
    <location>
        <begin position="109"/>
        <end position="130"/>
    </location>
</feature>
<evidence type="ECO:0008006" key="4">
    <source>
        <dbReference type="Google" id="ProtNLM"/>
    </source>
</evidence>
<dbReference type="Proteomes" id="UP000054097">
    <property type="component" value="Unassembled WGS sequence"/>
</dbReference>
<keyword evidence="1" id="KW-0812">Transmembrane</keyword>
<keyword evidence="3" id="KW-1185">Reference proteome</keyword>
<reference evidence="3" key="2">
    <citation type="submission" date="2015-01" db="EMBL/GenBank/DDBJ databases">
        <title>Evolutionary Origins and Diversification of the Mycorrhizal Mutualists.</title>
        <authorList>
            <consortium name="DOE Joint Genome Institute"/>
            <consortium name="Mycorrhizal Genomics Consortium"/>
            <person name="Kohler A."/>
            <person name="Kuo A."/>
            <person name="Nagy L.G."/>
            <person name="Floudas D."/>
            <person name="Copeland A."/>
            <person name="Barry K.W."/>
            <person name="Cichocki N."/>
            <person name="Veneault-Fourrey C."/>
            <person name="LaButti K."/>
            <person name="Lindquist E.A."/>
            <person name="Lipzen A."/>
            <person name="Lundell T."/>
            <person name="Morin E."/>
            <person name="Murat C."/>
            <person name="Riley R."/>
            <person name="Ohm R."/>
            <person name="Sun H."/>
            <person name="Tunlid A."/>
            <person name="Henrissat B."/>
            <person name="Grigoriev I.V."/>
            <person name="Hibbett D.S."/>
            <person name="Martin F."/>
        </authorList>
    </citation>
    <scope>NUCLEOTIDE SEQUENCE [LARGE SCALE GENOMIC DNA]</scope>
    <source>
        <strain evidence="3">MAFF 305830</strain>
    </source>
</reference>
<keyword evidence="1" id="KW-1133">Transmembrane helix</keyword>
<evidence type="ECO:0000313" key="2">
    <source>
        <dbReference type="EMBL" id="KIM26062.1"/>
    </source>
</evidence>
<proteinExistence type="predicted"/>